<evidence type="ECO:0000313" key="1">
    <source>
        <dbReference type="EMBL" id="ALB75917.1"/>
    </source>
</evidence>
<protein>
    <submittedName>
        <fullName evidence="1">Levansucrase</fullName>
    </submittedName>
</protein>
<reference evidence="1" key="1">
    <citation type="journal article" date="2015" name="Proc. Natl. Acad. Sci. U.S.A.">
        <title>Functional metagenomic discovery of bacterial effectors in the human microbiome and isolation of commendamide, a GPCR G2A/132 agonist.</title>
        <authorList>
            <person name="Cohen L.J."/>
            <person name="Kang H.S."/>
            <person name="Chu J."/>
            <person name="Huang Y.H."/>
            <person name="Gordon E.A."/>
            <person name="Reddy B.V."/>
            <person name="Ternei M.A."/>
            <person name="Craig J.W."/>
            <person name="Brady S.F."/>
        </authorList>
    </citation>
    <scope>NUCLEOTIDE SEQUENCE</scope>
</reference>
<dbReference type="AlphaFoldDB" id="A0A0M3Q0W2"/>
<accession>A0A0M3Q0W2</accession>
<dbReference type="EMBL" id="KT336251">
    <property type="protein sequence ID" value="ALB75917.1"/>
    <property type="molecule type" value="Genomic_DNA"/>
</dbReference>
<name>A0A0M3Q0W2_9BACT</name>
<feature type="non-terminal residue" evidence="1">
    <location>
        <position position="1"/>
    </location>
</feature>
<organism evidence="1">
    <name type="scientific">uncultured bacterium 16f15</name>
    <dbReference type="NCBI Taxonomy" id="1701352"/>
    <lineage>
        <taxon>Bacteria</taxon>
        <taxon>environmental samples</taxon>
    </lineage>
</organism>
<proteinExistence type="predicted"/>
<sequence length="34" mass="3630">SSSNKARSVSLSSSYSYTLITEVIVRSFMCVGGL</sequence>